<comment type="caution">
    <text evidence="1">The sequence shown here is derived from an EMBL/GenBank/DDBJ whole genome shotgun (WGS) entry which is preliminary data.</text>
</comment>
<reference evidence="1 2" key="1">
    <citation type="journal article" date="2015" name="Nature">
        <title>rRNA introns, odd ribosomes, and small enigmatic genomes across a large radiation of phyla.</title>
        <authorList>
            <person name="Brown C.T."/>
            <person name="Hug L.A."/>
            <person name="Thomas B.C."/>
            <person name="Sharon I."/>
            <person name="Castelle C.J."/>
            <person name="Singh A."/>
            <person name="Wilkins M.J."/>
            <person name="Williams K.H."/>
            <person name="Banfield J.F."/>
        </authorList>
    </citation>
    <scope>NUCLEOTIDE SEQUENCE [LARGE SCALE GENOMIC DNA]</scope>
</reference>
<accession>A0A0G0Y6B3</accession>
<organism evidence="1 2">
    <name type="scientific">Candidatus Amesbacteria bacterium GW2011_GWA2_42_12</name>
    <dbReference type="NCBI Taxonomy" id="1618356"/>
    <lineage>
        <taxon>Bacteria</taxon>
        <taxon>Candidatus Amesiibacteriota</taxon>
    </lineage>
</organism>
<sequence length="77" mass="8511">MSTVEFVGCKNRCQNCPLSQRGENKCNPCGVYKFKWLIGVVIAAIQAQRSSSPVDRLRVVAGITATEQLLRQNDAEL</sequence>
<gene>
    <name evidence="1" type="ORF">UU93_C0008G0016</name>
</gene>
<dbReference type="AlphaFoldDB" id="A0A0G0Y6B3"/>
<protein>
    <submittedName>
        <fullName evidence="1">Uncharacterized protein</fullName>
    </submittedName>
</protein>
<dbReference type="Proteomes" id="UP000034160">
    <property type="component" value="Unassembled WGS sequence"/>
</dbReference>
<dbReference type="EMBL" id="LCCN01000008">
    <property type="protein sequence ID" value="KKS32254.1"/>
    <property type="molecule type" value="Genomic_DNA"/>
</dbReference>
<proteinExistence type="predicted"/>
<evidence type="ECO:0000313" key="1">
    <source>
        <dbReference type="EMBL" id="KKS32254.1"/>
    </source>
</evidence>
<dbReference type="STRING" id="1618356.UU93_C0008G0016"/>
<evidence type="ECO:0000313" key="2">
    <source>
        <dbReference type="Proteomes" id="UP000034160"/>
    </source>
</evidence>
<name>A0A0G0Y6B3_9BACT</name>